<proteinExistence type="predicted"/>
<evidence type="ECO:0000313" key="2">
    <source>
        <dbReference type="Proteomes" id="UP000256645"/>
    </source>
</evidence>
<accession>A0A3D8QJH1</accession>
<keyword evidence="2" id="KW-1185">Reference proteome</keyword>
<comment type="caution">
    <text evidence="1">The sequence shown here is derived from an EMBL/GenBank/DDBJ whole genome shotgun (WGS) entry which is preliminary data.</text>
</comment>
<reference evidence="1 2" key="1">
    <citation type="journal article" date="2018" name="IMA Fungus">
        <title>IMA Genome-F 9: Draft genome sequence of Annulohypoxylon stygium, Aspergillus mulundensis, Berkeleyomyces basicola (syn. Thielaviopsis basicola), Ceratocystis smalleyi, two Cercospora beticola strains, Coleophoma cylindrospora, Fusarium fracticaudum, Phialophora cf. hyalina, and Morchella septimelata.</title>
        <authorList>
            <person name="Wingfield B.D."/>
            <person name="Bills G.F."/>
            <person name="Dong Y."/>
            <person name="Huang W."/>
            <person name="Nel W.J."/>
            <person name="Swalarsk-Parry B.S."/>
            <person name="Vaghefi N."/>
            <person name="Wilken P.M."/>
            <person name="An Z."/>
            <person name="de Beer Z.W."/>
            <person name="De Vos L."/>
            <person name="Chen L."/>
            <person name="Duong T.A."/>
            <person name="Gao Y."/>
            <person name="Hammerbacher A."/>
            <person name="Kikkert J.R."/>
            <person name="Li Y."/>
            <person name="Li H."/>
            <person name="Li K."/>
            <person name="Li Q."/>
            <person name="Liu X."/>
            <person name="Ma X."/>
            <person name="Naidoo K."/>
            <person name="Pethybridge S.J."/>
            <person name="Sun J."/>
            <person name="Steenkamp E.T."/>
            <person name="van der Nest M.A."/>
            <person name="van Wyk S."/>
            <person name="Wingfield M.J."/>
            <person name="Xiong C."/>
            <person name="Yue Q."/>
            <person name="Zhang X."/>
        </authorList>
    </citation>
    <scope>NUCLEOTIDE SEQUENCE [LARGE SCALE GENOMIC DNA]</scope>
    <source>
        <strain evidence="1 2">BP6252</strain>
    </source>
</reference>
<evidence type="ECO:0000313" key="1">
    <source>
        <dbReference type="EMBL" id="RDW61955.1"/>
    </source>
</evidence>
<dbReference type="EMBL" id="PDLM01000014">
    <property type="protein sequence ID" value="RDW61955.1"/>
    <property type="molecule type" value="Genomic_DNA"/>
</dbReference>
<gene>
    <name evidence="1" type="ORF">BP6252_11388</name>
</gene>
<organism evidence="1 2">
    <name type="scientific">Coleophoma cylindrospora</name>
    <dbReference type="NCBI Taxonomy" id="1849047"/>
    <lineage>
        <taxon>Eukaryota</taxon>
        <taxon>Fungi</taxon>
        <taxon>Dikarya</taxon>
        <taxon>Ascomycota</taxon>
        <taxon>Pezizomycotina</taxon>
        <taxon>Leotiomycetes</taxon>
        <taxon>Helotiales</taxon>
        <taxon>Dermateaceae</taxon>
        <taxon>Coleophoma</taxon>
    </lineage>
</organism>
<dbReference type="Proteomes" id="UP000256645">
    <property type="component" value="Unassembled WGS sequence"/>
</dbReference>
<dbReference type="Gene3D" id="3.40.50.720">
    <property type="entry name" value="NAD(P)-binding Rossmann-like Domain"/>
    <property type="match status" value="1"/>
</dbReference>
<dbReference type="STRING" id="1849047.A0A3D8QJH1"/>
<protein>
    <submittedName>
        <fullName evidence="1">Uncharacterized protein</fullName>
    </submittedName>
</protein>
<sequence>MLRGRAFESNPWLIRTPENFSPKKPLHYRMPANSTECLNQYISGKKHEAYSASDEGVSYFFIQERKSSIQTDFALSMGSNVIVASSTDIKLQISEKLGTSELIKYTATPAKGDEIIRLTDEERVDLVTSIRASGTMESL</sequence>
<name>A0A3D8QJH1_9HELO</name>
<dbReference type="AlphaFoldDB" id="A0A3D8QJH1"/>